<feature type="region of interest" description="Disordered" evidence="5">
    <location>
        <begin position="27"/>
        <end position="107"/>
    </location>
</feature>
<feature type="compositionally biased region" description="Basic and acidic residues" evidence="5">
    <location>
        <begin position="585"/>
        <end position="601"/>
    </location>
</feature>
<dbReference type="InterPro" id="IPR011016">
    <property type="entry name" value="Znf_RING-CH"/>
</dbReference>
<feature type="compositionally biased region" description="Polar residues" evidence="5">
    <location>
        <begin position="35"/>
        <end position="48"/>
    </location>
</feature>
<reference evidence="7" key="1">
    <citation type="submission" date="2021-06" db="EMBL/GenBank/DDBJ databases">
        <authorList>
            <person name="Kallberg Y."/>
            <person name="Tangrot J."/>
            <person name="Rosling A."/>
        </authorList>
    </citation>
    <scope>NUCLEOTIDE SEQUENCE</scope>
    <source>
        <strain evidence="7">UK204</strain>
    </source>
</reference>
<evidence type="ECO:0000256" key="4">
    <source>
        <dbReference type="PROSITE-ProRule" id="PRU00175"/>
    </source>
</evidence>
<dbReference type="SUPFAM" id="SSF57850">
    <property type="entry name" value="RING/U-box"/>
    <property type="match status" value="1"/>
</dbReference>
<protein>
    <submittedName>
        <fullName evidence="7">13918_t:CDS:1</fullName>
    </submittedName>
</protein>
<dbReference type="InterPro" id="IPR001841">
    <property type="entry name" value="Znf_RING"/>
</dbReference>
<evidence type="ECO:0000259" key="6">
    <source>
        <dbReference type="PROSITE" id="PS50089"/>
    </source>
</evidence>
<dbReference type="InterPro" id="IPR013083">
    <property type="entry name" value="Znf_RING/FYVE/PHD"/>
</dbReference>
<dbReference type="Gene3D" id="3.30.40.10">
    <property type="entry name" value="Zinc/RING finger domain, C3HC4 (zinc finger)"/>
    <property type="match status" value="1"/>
</dbReference>
<evidence type="ECO:0000256" key="2">
    <source>
        <dbReference type="ARBA" id="ARBA00022771"/>
    </source>
</evidence>
<keyword evidence="8" id="KW-1185">Reference proteome</keyword>
<dbReference type="GO" id="GO:0008270">
    <property type="term" value="F:zinc ion binding"/>
    <property type="evidence" value="ECO:0007669"/>
    <property type="project" value="UniProtKB-KW"/>
</dbReference>
<gene>
    <name evidence="7" type="ORF">FCALED_LOCUS10596</name>
</gene>
<feature type="compositionally biased region" description="Low complexity" evidence="5">
    <location>
        <begin position="608"/>
        <end position="621"/>
    </location>
</feature>
<dbReference type="GO" id="GO:0016567">
    <property type="term" value="P:protein ubiquitination"/>
    <property type="evidence" value="ECO:0007669"/>
    <property type="project" value="TreeGrafter"/>
</dbReference>
<feature type="compositionally biased region" description="Polar residues" evidence="5">
    <location>
        <begin position="356"/>
        <end position="371"/>
    </location>
</feature>
<feature type="region of interest" description="Disordered" evidence="5">
    <location>
        <begin position="155"/>
        <end position="287"/>
    </location>
</feature>
<dbReference type="GO" id="GO:0061630">
    <property type="term" value="F:ubiquitin protein ligase activity"/>
    <property type="evidence" value="ECO:0007669"/>
    <property type="project" value="TreeGrafter"/>
</dbReference>
<proteinExistence type="predicted"/>
<dbReference type="Proteomes" id="UP000789570">
    <property type="component" value="Unassembled WGS sequence"/>
</dbReference>
<comment type="caution">
    <text evidence="7">The sequence shown here is derived from an EMBL/GenBank/DDBJ whole genome shotgun (WGS) entry which is preliminary data.</text>
</comment>
<feature type="compositionally biased region" description="Low complexity" evidence="5">
    <location>
        <begin position="410"/>
        <end position="421"/>
    </location>
</feature>
<evidence type="ECO:0000256" key="1">
    <source>
        <dbReference type="ARBA" id="ARBA00022723"/>
    </source>
</evidence>
<evidence type="ECO:0000256" key="3">
    <source>
        <dbReference type="ARBA" id="ARBA00022833"/>
    </source>
</evidence>
<evidence type="ECO:0000313" key="7">
    <source>
        <dbReference type="EMBL" id="CAG8641615.1"/>
    </source>
</evidence>
<dbReference type="PANTHER" id="PTHR46171">
    <property type="entry name" value="GH10160P"/>
    <property type="match status" value="1"/>
</dbReference>
<organism evidence="7 8">
    <name type="scientific">Funneliformis caledonium</name>
    <dbReference type="NCBI Taxonomy" id="1117310"/>
    <lineage>
        <taxon>Eukaryota</taxon>
        <taxon>Fungi</taxon>
        <taxon>Fungi incertae sedis</taxon>
        <taxon>Mucoromycota</taxon>
        <taxon>Glomeromycotina</taxon>
        <taxon>Glomeromycetes</taxon>
        <taxon>Glomerales</taxon>
        <taxon>Glomeraceae</taxon>
        <taxon>Funneliformis</taxon>
    </lineage>
</organism>
<feature type="compositionally biased region" description="Basic and acidic residues" evidence="5">
    <location>
        <begin position="476"/>
        <end position="487"/>
    </location>
</feature>
<dbReference type="OrthoDB" id="8062037at2759"/>
<keyword evidence="3" id="KW-0862">Zinc</keyword>
<feature type="region of interest" description="Disordered" evidence="5">
    <location>
        <begin position="390"/>
        <end position="487"/>
    </location>
</feature>
<dbReference type="AlphaFoldDB" id="A0A9N9H226"/>
<dbReference type="PANTHER" id="PTHR46171:SF3">
    <property type="entry name" value="GH10160P"/>
    <property type="match status" value="1"/>
</dbReference>
<feature type="compositionally biased region" description="Acidic residues" evidence="5">
    <location>
        <begin position="49"/>
        <end position="68"/>
    </location>
</feature>
<feature type="compositionally biased region" description="Low complexity" evidence="5">
    <location>
        <begin position="557"/>
        <end position="576"/>
    </location>
</feature>
<feature type="domain" description="RING-type" evidence="6">
    <location>
        <begin position="721"/>
        <end position="762"/>
    </location>
</feature>
<feature type="compositionally biased region" description="Polar residues" evidence="5">
    <location>
        <begin position="449"/>
        <end position="464"/>
    </location>
</feature>
<evidence type="ECO:0000313" key="8">
    <source>
        <dbReference type="Proteomes" id="UP000789570"/>
    </source>
</evidence>
<feature type="region of interest" description="Disordered" evidence="5">
    <location>
        <begin position="338"/>
        <end position="371"/>
    </location>
</feature>
<dbReference type="EMBL" id="CAJVPQ010003973">
    <property type="protein sequence ID" value="CAG8641615.1"/>
    <property type="molecule type" value="Genomic_DNA"/>
</dbReference>
<dbReference type="SMART" id="SM00184">
    <property type="entry name" value="RING"/>
    <property type="match status" value="1"/>
</dbReference>
<name>A0A9N9H226_9GLOM</name>
<dbReference type="PROSITE" id="PS50089">
    <property type="entry name" value="ZF_RING_2"/>
    <property type="match status" value="1"/>
</dbReference>
<accession>A0A9N9H226</accession>
<feature type="region of interest" description="Disordered" evidence="5">
    <location>
        <begin position="547"/>
        <end position="621"/>
    </location>
</feature>
<feature type="compositionally biased region" description="Polar residues" evidence="5">
    <location>
        <begin position="209"/>
        <end position="220"/>
    </location>
</feature>
<keyword evidence="2 4" id="KW-0863">Zinc-finger</keyword>
<dbReference type="FunFam" id="3.30.40.10:FF:000388">
    <property type="entry name" value="Putative RING zinc finger domain superfamily protein"/>
    <property type="match status" value="1"/>
</dbReference>
<feature type="compositionally biased region" description="Low complexity" evidence="5">
    <location>
        <begin position="192"/>
        <end position="201"/>
    </location>
</feature>
<feature type="compositionally biased region" description="Polar residues" evidence="5">
    <location>
        <begin position="228"/>
        <end position="242"/>
    </location>
</feature>
<feature type="compositionally biased region" description="Acidic residues" evidence="5">
    <location>
        <begin position="82"/>
        <end position="107"/>
    </location>
</feature>
<evidence type="ECO:0000256" key="5">
    <source>
        <dbReference type="SAM" id="MobiDB-lite"/>
    </source>
</evidence>
<dbReference type="SMART" id="SM00744">
    <property type="entry name" value="RINGv"/>
    <property type="match status" value="1"/>
</dbReference>
<keyword evidence="1" id="KW-0479">Metal-binding</keyword>
<dbReference type="Pfam" id="PF13639">
    <property type="entry name" value="zf-RING_2"/>
    <property type="match status" value="1"/>
</dbReference>
<sequence length="768" mass="85179">MSHSGVSDIYTYVNSAQRNFHFYTTRATAGDSDNEQGYTGTPTFSNESNLEDDSEGGMEGTTDSEGEIEYNYHNHGTSFTTTEDEDDDDEMDVCSSETESEDNEEEQQIINNSNIQNFYILQGMGIFRFPNVNHPSPIYPNSTDATVASSSISSASSASSSASNQQKQSPLRFGFPNESQDNGGDEEDDDGASSSTSYDATSSRKRARSISNDWPQSIQFGSLEPVNSDISSRPNQNLRSTQLSSSPPLPNNNRSAGNGESFFGFSPDNDAVRPAHHTPISPPPYILGNYSSNRTRVFSANSRSSSAVVTTPSTEPTYARLHSQPPSFFYHRTMFNPPPRRNFNQTVPQPVEPRRPTSTPNHNVDEQQGYSSNFAPASPDIPIVMYPEVFQPPERRPPHHHTIPGLSQASRTSPTSSSIPPRWTPRDPRGQVARILGNEEEQDNLTELPENSDSEVNITTSTAVRPQFRPPRRHESRQDNNALDHPRSRTLAALAAATAARTNPTNDGSLSADEQIARRMQAYEYSSIQNTIDEQNVLARFLGAGRARSNANRRETTSGSSSSSRNESSRRNASTRGTARLPEILSHERNHHEERGNEPPRSRGHGSRGSQSRNGGRSSSASNYLHHHFIPHYPLLGNLIDSGEIELEDFLDLWPVWGNGIAANPDNYLDEDEFDSSYEGLLRLCERIGDAKPKGVSEDVIKTLPAKTFIMGKSKTAEERCTICLTGYESNDLLRDLPCSHDFHQDCIDSWFKNSDKCPICRRSIVER</sequence>